<dbReference type="PANTHER" id="PTHR30055">
    <property type="entry name" value="HTH-TYPE TRANSCRIPTIONAL REGULATOR RUTR"/>
    <property type="match status" value="1"/>
</dbReference>
<dbReference type="InterPro" id="IPR001647">
    <property type="entry name" value="HTH_TetR"/>
</dbReference>
<gene>
    <name evidence="4" type="ORF">EPD65_07530</name>
</gene>
<dbReference type="InterPro" id="IPR050109">
    <property type="entry name" value="HTH-type_TetR-like_transc_reg"/>
</dbReference>
<dbReference type="PROSITE" id="PS50977">
    <property type="entry name" value="HTH_TETR_2"/>
    <property type="match status" value="1"/>
</dbReference>
<keyword evidence="1 2" id="KW-0238">DNA-binding</keyword>
<dbReference type="GO" id="GO:0000976">
    <property type="term" value="F:transcription cis-regulatory region binding"/>
    <property type="evidence" value="ECO:0007669"/>
    <property type="project" value="TreeGrafter"/>
</dbReference>
<evidence type="ECO:0000313" key="5">
    <source>
        <dbReference type="Proteomes" id="UP000295453"/>
    </source>
</evidence>
<dbReference type="AlphaFoldDB" id="A0A4R1CBS3"/>
<keyword evidence="5" id="KW-1185">Reference proteome</keyword>
<dbReference type="Proteomes" id="UP000295453">
    <property type="component" value="Unassembled WGS sequence"/>
</dbReference>
<feature type="DNA-binding region" description="H-T-H motif" evidence="2">
    <location>
        <begin position="36"/>
        <end position="55"/>
    </location>
</feature>
<dbReference type="Gene3D" id="1.10.357.10">
    <property type="entry name" value="Tetracycline Repressor, domain 2"/>
    <property type="match status" value="1"/>
</dbReference>
<dbReference type="PANTHER" id="PTHR30055:SF174">
    <property type="entry name" value="TRANSCRIPTIONAL REGULATORY PROTEIN (PROBABLY TETR-FAMILY)-RELATED"/>
    <property type="match status" value="1"/>
</dbReference>
<comment type="caution">
    <text evidence="4">The sequence shown here is derived from an EMBL/GenBank/DDBJ whole genome shotgun (WGS) entry which is preliminary data.</text>
</comment>
<proteinExistence type="predicted"/>
<dbReference type="SUPFAM" id="SSF46689">
    <property type="entry name" value="Homeodomain-like"/>
    <property type="match status" value="1"/>
</dbReference>
<evidence type="ECO:0000256" key="1">
    <source>
        <dbReference type="ARBA" id="ARBA00023125"/>
    </source>
</evidence>
<dbReference type="OrthoDB" id="8479950at2"/>
<accession>A0A4R1CBS3</accession>
<sequence>MRHMATRTRLTPEQRREQLLAFGVAWIADKPFGELSLDLLAEHTGVSRGLLYHYFGGKQEYQYAVLQRLSDDLFEATAPVDHPDMVHRMRVSLENFVAWVRNHRTAYDEFVAVARGGGSPEVAEIYARGRNALTDRIFESATTEELAVYGIADSAATRLFARGWATMVEDVVTAWLDEPGDLTEDQMIDAFTLSLGGILGLVAS</sequence>
<feature type="domain" description="HTH tetR-type" evidence="3">
    <location>
        <begin position="13"/>
        <end position="73"/>
    </location>
</feature>
<evidence type="ECO:0000256" key="2">
    <source>
        <dbReference type="PROSITE-ProRule" id="PRU00335"/>
    </source>
</evidence>
<dbReference type="GO" id="GO:0003700">
    <property type="term" value="F:DNA-binding transcription factor activity"/>
    <property type="evidence" value="ECO:0007669"/>
    <property type="project" value="TreeGrafter"/>
</dbReference>
<name>A0A4R1CBS3_9ACTN</name>
<organism evidence="4 5">
    <name type="scientific">Nocardioides jejuensis</name>
    <dbReference type="NCBI Taxonomy" id="2502782"/>
    <lineage>
        <taxon>Bacteria</taxon>
        <taxon>Bacillati</taxon>
        <taxon>Actinomycetota</taxon>
        <taxon>Actinomycetes</taxon>
        <taxon>Propionibacteriales</taxon>
        <taxon>Nocardioidaceae</taxon>
        <taxon>Nocardioides</taxon>
    </lineage>
</organism>
<dbReference type="EMBL" id="SJZJ01000010">
    <property type="protein sequence ID" value="TCJ28553.1"/>
    <property type="molecule type" value="Genomic_DNA"/>
</dbReference>
<dbReference type="Pfam" id="PF00440">
    <property type="entry name" value="TetR_N"/>
    <property type="match status" value="1"/>
</dbReference>
<dbReference type="InterPro" id="IPR009057">
    <property type="entry name" value="Homeodomain-like_sf"/>
</dbReference>
<protein>
    <submittedName>
        <fullName evidence="4">TetR/AcrR family transcriptional regulator</fullName>
    </submittedName>
</protein>
<evidence type="ECO:0000259" key="3">
    <source>
        <dbReference type="PROSITE" id="PS50977"/>
    </source>
</evidence>
<evidence type="ECO:0000313" key="4">
    <source>
        <dbReference type="EMBL" id="TCJ28553.1"/>
    </source>
</evidence>
<reference evidence="4 5" key="1">
    <citation type="submission" date="2019-03" db="EMBL/GenBank/DDBJ databases">
        <authorList>
            <person name="Kim M.K.M."/>
        </authorList>
    </citation>
    <scope>NUCLEOTIDE SEQUENCE [LARGE SCALE GENOMIC DNA]</scope>
    <source>
        <strain evidence="4 5">18JY15-6</strain>
    </source>
</reference>